<protein>
    <recommendedName>
        <fullName evidence="4">Calcium-binding protein</fullName>
    </recommendedName>
</protein>
<dbReference type="AlphaFoldDB" id="A0A422QS33"/>
<keyword evidence="3" id="KW-1185">Reference proteome</keyword>
<dbReference type="Gene3D" id="2.150.10.10">
    <property type="entry name" value="Serralysin-like metalloprotease, C-terminal"/>
    <property type="match status" value="1"/>
</dbReference>
<dbReference type="InterPro" id="IPR001343">
    <property type="entry name" value="Hemolysn_Ca-bd"/>
</dbReference>
<dbReference type="SUPFAM" id="SSF51120">
    <property type="entry name" value="beta-Roll"/>
    <property type="match status" value="1"/>
</dbReference>
<feature type="non-terminal residue" evidence="2">
    <location>
        <position position="114"/>
    </location>
</feature>
<dbReference type="PRINTS" id="PR00313">
    <property type="entry name" value="CABNDNGRPT"/>
</dbReference>
<comment type="caution">
    <text evidence="2">The sequence shown here is derived from an EMBL/GenBank/DDBJ whole genome shotgun (WGS) entry which is preliminary data.</text>
</comment>
<dbReference type="Proteomes" id="UP000238137">
    <property type="component" value="Unassembled WGS sequence"/>
</dbReference>
<reference evidence="2" key="1">
    <citation type="submission" date="2018-05" db="EMBL/GenBank/DDBJ databases">
        <title>Reclassification of Methylarcula marina and Methylarcula terricola as Paracoccus methylarcula sp.nov., comb.nov. and Paracoccus terricola comb.nov.</title>
        <authorList>
            <person name="Shmareva M.N."/>
            <person name="Doronina N.V."/>
            <person name="Vasilenko O.V."/>
            <person name="Tarlachkov S.V."/>
            <person name="Trotsenko Y.A."/>
        </authorList>
    </citation>
    <scope>NUCLEOTIDE SEQUENCE [LARGE SCALE GENOMIC DNA]</scope>
    <source>
        <strain evidence="2">VKM B-2159</strain>
    </source>
</reference>
<accession>A0A422QS33</accession>
<evidence type="ECO:0000313" key="3">
    <source>
        <dbReference type="Proteomes" id="UP000238137"/>
    </source>
</evidence>
<evidence type="ECO:0000313" key="2">
    <source>
        <dbReference type="EMBL" id="RNF32775.1"/>
    </source>
</evidence>
<dbReference type="Pfam" id="PF00353">
    <property type="entry name" value="HemolysinCabind"/>
    <property type="match status" value="2"/>
</dbReference>
<name>A0A422QS33_9RHOB</name>
<gene>
    <name evidence="2" type="ORF">A7A09_020405</name>
</gene>
<evidence type="ECO:0000256" key="1">
    <source>
        <dbReference type="SAM" id="MobiDB-lite"/>
    </source>
</evidence>
<feature type="region of interest" description="Disordered" evidence="1">
    <location>
        <begin position="91"/>
        <end position="114"/>
    </location>
</feature>
<evidence type="ECO:0008006" key="4">
    <source>
        <dbReference type="Google" id="ProtNLM"/>
    </source>
</evidence>
<proteinExistence type="predicted"/>
<feature type="non-terminal residue" evidence="2">
    <location>
        <position position="1"/>
    </location>
</feature>
<dbReference type="EMBL" id="PXNQ02000027">
    <property type="protein sequence ID" value="RNF32775.1"/>
    <property type="molecule type" value="Genomic_DNA"/>
</dbReference>
<dbReference type="InterPro" id="IPR011049">
    <property type="entry name" value="Serralysin-like_metalloprot_C"/>
</dbReference>
<organism evidence="2 3">
    <name type="scientific">Paracoccus methylarcula</name>
    <dbReference type="NCBI Taxonomy" id="72022"/>
    <lineage>
        <taxon>Bacteria</taxon>
        <taxon>Pseudomonadati</taxon>
        <taxon>Pseudomonadota</taxon>
        <taxon>Alphaproteobacteria</taxon>
        <taxon>Rhodobacterales</taxon>
        <taxon>Paracoccaceae</taxon>
        <taxon>Paracoccus</taxon>
    </lineage>
</organism>
<dbReference type="GO" id="GO:0005509">
    <property type="term" value="F:calcium ion binding"/>
    <property type="evidence" value="ECO:0007669"/>
    <property type="project" value="InterPro"/>
</dbReference>
<sequence length="114" mass="11929">HDVFNGGTGYDEIIVYGDIAVSNYRLTSANVIGIEALYFQSGDTISGTSGADIFDFSGISDFAGYYNGISLGGGNDRYTGSSDRDLVYGGEGNDVIDGRDGDDDFYGGAGNDTM</sequence>